<evidence type="ECO:0000256" key="1">
    <source>
        <dbReference type="SAM" id="SignalP"/>
    </source>
</evidence>
<dbReference type="EMBL" id="CP003587">
    <property type="protein sequence ID" value="AGY59098.1"/>
    <property type="molecule type" value="Genomic_DNA"/>
</dbReference>
<organism evidence="2 3">
    <name type="scientific">Gloeobacter kilaueensis (strain ATCC BAA-2537 / CCAP 1431/1 / ULC 316 / JS1)</name>
    <dbReference type="NCBI Taxonomy" id="1183438"/>
    <lineage>
        <taxon>Bacteria</taxon>
        <taxon>Bacillati</taxon>
        <taxon>Cyanobacteriota</taxon>
        <taxon>Cyanophyceae</taxon>
        <taxon>Gloeobacterales</taxon>
        <taxon>Gloeobacteraceae</taxon>
        <taxon>Gloeobacter</taxon>
    </lineage>
</organism>
<feature type="chain" id="PRO_5004664019" evidence="1">
    <location>
        <begin position="18"/>
        <end position="94"/>
    </location>
</feature>
<gene>
    <name evidence="2" type="ORF">GKIL_2852</name>
</gene>
<accession>U5QJN2</accession>
<keyword evidence="3" id="KW-1185">Reference proteome</keyword>
<feature type="signal peptide" evidence="1">
    <location>
        <begin position="1"/>
        <end position="17"/>
    </location>
</feature>
<dbReference type="AlphaFoldDB" id="U5QJN2"/>
<dbReference type="STRING" id="1183438.GKIL_2852"/>
<proteinExistence type="predicted"/>
<dbReference type="KEGG" id="glj:GKIL_2852"/>
<evidence type="ECO:0000313" key="3">
    <source>
        <dbReference type="Proteomes" id="UP000017396"/>
    </source>
</evidence>
<reference evidence="2 3" key="1">
    <citation type="journal article" date="2013" name="PLoS ONE">
        <title>Cultivation and Complete Genome Sequencing of Gloeobacter kilaueensis sp. nov., from a Lava Cave in Kilauea Caldera, Hawai'i.</title>
        <authorList>
            <person name="Saw J.H."/>
            <person name="Schatz M."/>
            <person name="Brown M.V."/>
            <person name="Kunkel D.D."/>
            <person name="Foster J.S."/>
            <person name="Shick H."/>
            <person name="Christensen S."/>
            <person name="Hou S."/>
            <person name="Wan X."/>
            <person name="Donachie S.P."/>
        </authorList>
    </citation>
    <scope>NUCLEOTIDE SEQUENCE [LARGE SCALE GENOMIC DNA]</scope>
    <source>
        <strain evidence="3">JS</strain>
    </source>
</reference>
<keyword evidence="1" id="KW-0732">Signal</keyword>
<protein>
    <submittedName>
        <fullName evidence="2">Uncharacterized protein</fullName>
    </submittedName>
</protein>
<dbReference type="HOGENOM" id="CLU_2382056_0_0_3"/>
<sequence length="94" mass="9756">MFIHSSKSSLVSGLALAGSLMLIEAVSQPLPIAAQTLIYGSGDSFPAALYRTWFDCYGTPLSTTSKPAGCTTSQSFKYYYAATSAGGLSQSGSL</sequence>
<dbReference type="Proteomes" id="UP000017396">
    <property type="component" value="Chromosome"/>
</dbReference>
<name>U5QJN2_GLOK1</name>
<evidence type="ECO:0000313" key="2">
    <source>
        <dbReference type="EMBL" id="AGY59098.1"/>
    </source>
</evidence>